<organism evidence="5 6">
    <name type="scientific">Ruminococcus bovis</name>
    <dbReference type="NCBI Taxonomy" id="2564099"/>
    <lineage>
        <taxon>Bacteria</taxon>
        <taxon>Bacillati</taxon>
        <taxon>Bacillota</taxon>
        <taxon>Clostridia</taxon>
        <taxon>Eubacteriales</taxon>
        <taxon>Oscillospiraceae</taxon>
        <taxon>Ruminococcus</taxon>
    </lineage>
</organism>
<dbReference type="GO" id="GO:0009401">
    <property type="term" value="P:phosphoenolpyruvate-dependent sugar phosphotransferase system"/>
    <property type="evidence" value="ECO:0007669"/>
    <property type="project" value="UniProtKB-KW"/>
</dbReference>
<keyword evidence="2" id="KW-0963">Cytoplasm</keyword>
<dbReference type="KEGG" id="ruj:E5Z56_00390"/>
<dbReference type="PROSITE" id="PS51350">
    <property type="entry name" value="PTS_HPR_DOM"/>
    <property type="match status" value="1"/>
</dbReference>
<evidence type="ECO:0000259" key="4">
    <source>
        <dbReference type="PROSITE" id="PS51350"/>
    </source>
</evidence>
<evidence type="ECO:0000313" key="6">
    <source>
        <dbReference type="Proteomes" id="UP000301475"/>
    </source>
</evidence>
<keyword evidence="3" id="KW-0598">Phosphotransferase system</keyword>
<name>A0A4P8XT07_9FIRM</name>
<dbReference type="PANTHER" id="PTHR33705">
    <property type="entry name" value="PHOSPHOCARRIER PROTEIN HPR"/>
    <property type="match status" value="1"/>
</dbReference>
<keyword evidence="6" id="KW-1185">Reference proteome</keyword>
<dbReference type="Proteomes" id="UP000301475">
    <property type="component" value="Chromosome"/>
</dbReference>
<dbReference type="EMBL" id="CP039381">
    <property type="protein sequence ID" value="QCT05917.1"/>
    <property type="molecule type" value="Genomic_DNA"/>
</dbReference>
<dbReference type="Gene3D" id="3.30.1340.10">
    <property type="entry name" value="HPr-like"/>
    <property type="match status" value="1"/>
</dbReference>
<dbReference type="PANTHER" id="PTHR33705:SF2">
    <property type="entry name" value="PHOSPHOCARRIER PROTEIN NPR"/>
    <property type="match status" value="1"/>
</dbReference>
<feature type="domain" description="HPr" evidence="4">
    <location>
        <begin position="1"/>
        <end position="87"/>
    </location>
</feature>
<dbReference type="Pfam" id="PF00381">
    <property type="entry name" value="PTS-HPr"/>
    <property type="match status" value="1"/>
</dbReference>
<dbReference type="InterPro" id="IPR000032">
    <property type="entry name" value="HPr-like"/>
</dbReference>
<dbReference type="InterPro" id="IPR035895">
    <property type="entry name" value="HPr-like_sf"/>
</dbReference>
<reference evidence="5 6" key="1">
    <citation type="submission" date="2019-04" db="EMBL/GenBank/DDBJ databases">
        <authorList>
            <person name="Embree M."/>
            <person name="Gaffney J.R."/>
        </authorList>
    </citation>
    <scope>NUCLEOTIDE SEQUENCE [LARGE SCALE GENOMIC DNA]</scope>
    <source>
        <strain evidence="5 6">JE7A12</strain>
    </source>
</reference>
<accession>A0A4P8XT07</accession>
<dbReference type="InterPro" id="IPR050399">
    <property type="entry name" value="HPr"/>
</dbReference>
<proteinExistence type="predicted"/>
<dbReference type="NCBIfam" id="TIGR01003">
    <property type="entry name" value="PTS_HPr_family"/>
    <property type="match status" value="1"/>
</dbReference>
<dbReference type="GO" id="GO:0005737">
    <property type="term" value="C:cytoplasm"/>
    <property type="evidence" value="ECO:0007669"/>
    <property type="project" value="UniProtKB-SubCell"/>
</dbReference>
<dbReference type="CDD" id="cd00367">
    <property type="entry name" value="PTS-HPr_like"/>
    <property type="match status" value="1"/>
</dbReference>
<evidence type="ECO:0000313" key="5">
    <source>
        <dbReference type="EMBL" id="QCT05917.1"/>
    </source>
</evidence>
<evidence type="ECO:0000256" key="1">
    <source>
        <dbReference type="ARBA" id="ARBA00004496"/>
    </source>
</evidence>
<dbReference type="PRINTS" id="PR00107">
    <property type="entry name" value="PHOSPHOCPHPR"/>
</dbReference>
<comment type="subcellular location">
    <subcellularLocation>
        <location evidence="1">Cytoplasm</location>
    </subcellularLocation>
</comment>
<sequence>MVSQTFTITNSQGFHMRPAGTFTSAMGKYQSTVTIVKDGNRIDGKSIMNLIAACIKCGTEITVEIEGPDEEAAMKEAAEMISTGFGE</sequence>
<gene>
    <name evidence="5" type="ORF">E5Z56_00390</name>
</gene>
<evidence type="ECO:0000256" key="3">
    <source>
        <dbReference type="ARBA" id="ARBA00022683"/>
    </source>
</evidence>
<protein>
    <submittedName>
        <fullName evidence="5">HPr family phosphocarrier protein</fullName>
    </submittedName>
</protein>
<evidence type="ECO:0000256" key="2">
    <source>
        <dbReference type="ARBA" id="ARBA00022490"/>
    </source>
</evidence>
<dbReference type="SUPFAM" id="SSF55594">
    <property type="entry name" value="HPr-like"/>
    <property type="match status" value="1"/>
</dbReference>
<dbReference type="AlphaFoldDB" id="A0A4P8XT07"/>
<dbReference type="RefSeq" id="WP_138156021.1">
    <property type="nucleotide sequence ID" value="NZ_CP039381.1"/>
</dbReference>
<dbReference type="OrthoDB" id="9809047at2"/>